<name>A0ABR2J3N9_9EUKA</name>
<dbReference type="InterPro" id="IPR036390">
    <property type="entry name" value="WH_DNA-bd_sf"/>
</dbReference>
<gene>
    <name evidence="2" type="ORF">M9Y10_007673</name>
</gene>
<reference evidence="2 3" key="1">
    <citation type="submission" date="2024-04" db="EMBL/GenBank/DDBJ databases">
        <title>Tritrichomonas musculus Genome.</title>
        <authorList>
            <person name="Alves-Ferreira E."/>
            <person name="Grigg M."/>
            <person name="Lorenzi H."/>
            <person name="Galac M."/>
        </authorList>
    </citation>
    <scope>NUCLEOTIDE SEQUENCE [LARGE SCALE GENOMIC DNA]</scope>
    <source>
        <strain evidence="2 3">EAF2021</strain>
    </source>
</reference>
<sequence length="329" mass="38027">MNPQPTKKNIKNNQSQIQQIPNFTLPPFLFPNQTTISNIMSNQIAQYLNNLNIFIPNNANSTINDQNQNKTCYPHFTIITNNYFIETDDAISKEANIENIDDANYKKNHEDFNSIIKKFVHHLESIKEEQSIVAMTNPFKIGRRKLYDIVIILDAIGCCKKNNADCLAWIGYNNIKKHFEELIKEKNINNYDLSLDQLFPVDDCMGLSNITIYFILLFYALKIDHLGIHCAARFLTRNTYRYKKTLTKILEIEKILTAIDLMCKAAQNDEVLLATKDFQLEIVPEINDQSQTNVGSINSFLNSEKSSINDAIIQRRKEFESFNKVKKNT</sequence>
<proteinExistence type="predicted"/>
<dbReference type="EMBL" id="JAPFFF010000013">
    <property type="protein sequence ID" value="KAK8871927.1"/>
    <property type="molecule type" value="Genomic_DNA"/>
</dbReference>
<evidence type="ECO:0000259" key="1">
    <source>
        <dbReference type="SMART" id="SM01372"/>
    </source>
</evidence>
<comment type="caution">
    <text evidence="2">The sequence shown here is derived from an EMBL/GenBank/DDBJ whole genome shotgun (WGS) entry which is preliminary data.</text>
</comment>
<keyword evidence="3" id="KW-1185">Reference proteome</keyword>
<dbReference type="Gene3D" id="1.10.10.10">
    <property type="entry name" value="Winged helix-like DNA-binding domain superfamily/Winged helix DNA-binding domain"/>
    <property type="match status" value="1"/>
</dbReference>
<dbReference type="Proteomes" id="UP001470230">
    <property type="component" value="Unassembled WGS sequence"/>
</dbReference>
<dbReference type="SMART" id="SM01372">
    <property type="entry name" value="E2F_TDP"/>
    <property type="match status" value="1"/>
</dbReference>
<protein>
    <recommendedName>
        <fullName evidence="1">E2F/DP family winged-helix DNA-binding domain-containing protein</fullName>
    </recommendedName>
</protein>
<dbReference type="SUPFAM" id="SSF46785">
    <property type="entry name" value="Winged helix' DNA-binding domain"/>
    <property type="match status" value="1"/>
</dbReference>
<accession>A0ABR2J3N9</accession>
<organism evidence="2 3">
    <name type="scientific">Tritrichomonas musculus</name>
    <dbReference type="NCBI Taxonomy" id="1915356"/>
    <lineage>
        <taxon>Eukaryota</taxon>
        <taxon>Metamonada</taxon>
        <taxon>Parabasalia</taxon>
        <taxon>Tritrichomonadida</taxon>
        <taxon>Tritrichomonadidae</taxon>
        <taxon>Tritrichomonas</taxon>
    </lineage>
</organism>
<feature type="domain" description="E2F/DP family winged-helix DNA-binding" evidence="1">
    <location>
        <begin position="107"/>
        <end position="171"/>
    </location>
</feature>
<dbReference type="InterPro" id="IPR003316">
    <property type="entry name" value="E2F_WHTH_DNA-bd_dom"/>
</dbReference>
<evidence type="ECO:0000313" key="2">
    <source>
        <dbReference type="EMBL" id="KAK8871927.1"/>
    </source>
</evidence>
<evidence type="ECO:0000313" key="3">
    <source>
        <dbReference type="Proteomes" id="UP001470230"/>
    </source>
</evidence>
<dbReference type="InterPro" id="IPR036388">
    <property type="entry name" value="WH-like_DNA-bd_sf"/>
</dbReference>